<evidence type="ECO:0008006" key="6">
    <source>
        <dbReference type="Google" id="ProtNLM"/>
    </source>
</evidence>
<dbReference type="SMART" id="SM00267">
    <property type="entry name" value="GGDEF"/>
    <property type="match status" value="1"/>
</dbReference>
<organism evidence="4 5">
    <name type="scientific">Enterobacter kobei</name>
    <dbReference type="NCBI Taxonomy" id="208224"/>
    <lineage>
        <taxon>Bacteria</taxon>
        <taxon>Pseudomonadati</taxon>
        <taxon>Pseudomonadota</taxon>
        <taxon>Gammaproteobacteria</taxon>
        <taxon>Enterobacterales</taxon>
        <taxon>Enterobacteriaceae</taxon>
        <taxon>Enterobacter</taxon>
        <taxon>Enterobacter cloacae complex</taxon>
    </lineage>
</organism>
<dbReference type="SUPFAM" id="SSF141868">
    <property type="entry name" value="EAL domain-like"/>
    <property type="match status" value="1"/>
</dbReference>
<dbReference type="Pfam" id="PF00563">
    <property type="entry name" value="EAL"/>
    <property type="match status" value="1"/>
</dbReference>
<dbReference type="EMBL" id="AP024590">
    <property type="protein sequence ID" value="BCU55679.1"/>
    <property type="molecule type" value="Genomic_DNA"/>
</dbReference>
<protein>
    <recommendedName>
        <fullName evidence="6">PAS domain S-box-containing protein/diguanylate cyclase (GGDEF) domain-containing protein</fullName>
    </recommendedName>
</protein>
<dbReference type="InterPro" id="IPR043128">
    <property type="entry name" value="Rev_trsase/Diguanyl_cyclase"/>
</dbReference>
<evidence type="ECO:0000259" key="2">
    <source>
        <dbReference type="PROSITE" id="PS50883"/>
    </source>
</evidence>
<proteinExistence type="predicted"/>
<dbReference type="PROSITE" id="PS50883">
    <property type="entry name" value="EAL"/>
    <property type="match status" value="1"/>
</dbReference>
<reference evidence="4" key="1">
    <citation type="submission" date="2021-04" db="EMBL/GenBank/DDBJ databases">
        <title>Difference and commonality of drug resistance evolution in various bacteria. and drug sensitivity profiles.</title>
        <authorList>
            <person name="Maeda T."/>
            <person name="Shibai A."/>
            <person name="Kawada K."/>
            <person name="Kotani H."/>
            <person name="Tarusawa Y."/>
            <person name="Tanabe K."/>
            <person name="Furusawa C."/>
        </authorList>
    </citation>
    <scope>NUCLEOTIDE SEQUENCE</scope>
    <source>
        <strain evidence="4">JCM 8580</strain>
    </source>
</reference>
<dbReference type="InterPro" id="IPR035919">
    <property type="entry name" value="EAL_sf"/>
</dbReference>
<dbReference type="Gene3D" id="3.20.20.450">
    <property type="entry name" value="EAL domain"/>
    <property type="match status" value="1"/>
</dbReference>
<gene>
    <name evidence="4" type="ORF">ENKO_22730</name>
</gene>
<feature type="domain" description="EAL" evidence="2">
    <location>
        <begin position="586"/>
        <end position="834"/>
    </location>
</feature>
<dbReference type="SMART" id="SM00052">
    <property type="entry name" value="EAL"/>
    <property type="match status" value="1"/>
</dbReference>
<dbReference type="InterPro" id="IPR000160">
    <property type="entry name" value="GGDEF_dom"/>
</dbReference>
<evidence type="ECO:0000259" key="3">
    <source>
        <dbReference type="PROSITE" id="PS50887"/>
    </source>
</evidence>
<dbReference type="Proteomes" id="UP000682928">
    <property type="component" value="Chromosome"/>
</dbReference>
<name>A0AA86MCE0_9ENTR</name>
<dbReference type="PANTHER" id="PTHR44757">
    <property type="entry name" value="DIGUANYLATE CYCLASE DGCP"/>
    <property type="match status" value="1"/>
</dbReference>
<dbReference type="CDD" id="cd01949">
    <property type="entry name" value="GGDEF"/>
    <property type="match status" value="1"/>
</dbReference>
<dbReference type="Gene3D" id="3.30.450.20">
    <property type="entry name" value="PAS domain"/>
    <property type="match status" value="1"/>
</dbReference>
<evidence type="ECO:0000259" key="1">
    <source>
        <dbReference type="PROSITE" id="PS50112"/>
    </source>
</evidence>
<dbReference type="SUPFAM" id="SSF55785">
    <property type="entry name" value="PYP-like sensor domain (PAS domain)"/>
    <property type="match status" value="1"/>
</dbReference>
<dbReference type="InterPro" id="IPR000014">
    <property type="entry name" value="PAS"/>
</dbReference>
<dbReference type="AlphaFoldDB" id="A0AA86MCE0"/>
<accession>A0AA86MCE0</accession>
<dbReference type="PROSITE" id="PS50112">
    <property type="entry name" value="PAS"/>
    <property type="match status" value="1"/>
</dbReference>
<dbReference type="InterPro" id="IPR035965">
    <property type="entry name" value="PAS-like_dom_sf"/>
</dbReference>
<dbReference type="InterPro" id="IPR052155">
    <property type="entry name" value="Biofilm_reg_signaling"/>
</dbReference>
<dbReference type="PROSITE" id="PS50887">
    <property type="entry name" value="GGDEF"/>
    <property type="match status" value="1"/>
</dbReference>
<dbReference type="NCBIfam" id="TIGR00229">
    <property type="entry name" value="sensory_box"/>
    <property type="match status" value="1"/>
</dbReference>
<dbReference type="Pfam" id="PF00990">
    <property type="entry name" value="GGDEF"/>
    <property type="match status" value="1"/>
</dbReference>
<dbReference type="InterPro" id="IPR029787">
    <property type="entry name" value="Nucleotide_cyclase"/>
</dbReference>
<evidence type="ECO:0000313" key="5">
    <source>
        <dbReference type="Proteomes" id="UP000682928"/>
    </source>
</evidence>
<sequence>MIILVVVIFMVAITATWRVASDQNERADLRSAQLLKKALDNRTATIRDHLADYADWGEAYINLHQSMNIQWAWDGQNLGDSLYKLFQYEGVFVISPTGQTQYSVINGQRQLEPFESWLDAPVLNSLQDELTFSKGLPLTRIVIANGEPVIIGAAWIKAGSDASVRPTPDKPSLMIFVDKLTPEKLVLMGHEYAIEQVGFKPPDTLADVPPYREGLVRIPTDDGGITLSWKSDDPGGALLKWEFPLLLSMGVIILLFIAAVLRSVLAKARINDHNVWLLKQSQLALAASERRFRDVAEATTDWIWEMDEHLQFTWISDRFPAITGYQTRQWLGRCVTDFLPQSATAIKGWFNDPCADPIFTRKNCGYLSAQAQGRYCNIVIKRVSVSGGVTTFRGTATDVTAELEAQERVKFLSFHDELTGLPNRIYLKDFLESKLREQPYFGNQIAVITLDLDKFKPVNDLFGHAAGDKLLKQVAHRLEGCISKNDLVSRHGGDEFVIILPDIQHDADVDAVCKNITAALSSPFKIVDNNDIFIGVSMGIALYPKDTQTPWDLMRFSDIALYEAKKDEHTRWIYFNQNMIEQIIQRREMENDLRCAINENQFILYYQPRYDLKVSRVQAVEALVRWEHPTLGLLMPDQFIPLAESSGLIMGLSRWVLIKACMDISESLPAMTLSVNISAVEFLNPGLVERVKEALRVSGLPAAQLELEVTENVTLSQPERVLDIMHELKSLGVRFLIDDFGTGYSSLNYLRTFPFDGIKLDKSFIFAMESSDSAKDVIENMINLGKSYCLNVTAEGVETSGQLSMLEKYKCDEAQGYYIGRPVPLDKIQLNKMM</sequence>
<dbReference type="Pfam" id="PF05228">
    <property type="entry name" value="CHASE4"/>
    <property type="match status" value="1"/>
</dbReference>
<dbReference type="Gene3D" id="3.30.70.270">
    <property type="match status" value="1"/>
</dbReference>
<dbReference type="CDD" id="cd01948">
    <property type="entry name" value="EAL"/>
    <property type="match status" value="1"/>
</dbReference>
<feature type="domain" description="GGDEF" evidence="3">
    <location>
        <begin position="443"/>
        <end position="577"/>
    </location>
</feature>
<dbReference type="PANTHER" id="PTHR44757:SF10">
    <property type="entry name" value="MEMBRANE PROTEIN"/>
    <property type="match status" value="1"/>
</dbReference>
<evidence type="ECO:0000313" key="4">
    <source>
        <dbReference type="EMBL" id="BCU55679.1"/>
    </source>
</evidence>
<dbReference type="InterPro" id="IPR007892">
    <property type="entry name" value="CHASE4"/>
</dbReference>
<dbReference type="InterPro" id="IPR001633">
    <property type="entry name" value="EAL_dom"/>
</dbReference>
<dbReference type="SUPFAM" id="SSF55073">
    <property type="entry name" value="Nucleotide cyclase"/>
    <property type="match status" value="1"/>
</dbReference>
<dbReference type="NCBIfam" id="TIGR00254">
    <property type="entry name" value="GGDEF"/>
    <property type="match status" value="1"/>
</dbReference>
<feature type="domain" description="PAS" evidence="1">
    <location>
        <begin position="288"/>
        <end position="333"/>
    </location>
</feature>